<sequence length="307" mass="33851">MFTDLNNIDRSTLPFYETYPDGRLQHCILNRPVLVNSGPGALIPQYEHAGIRKKHTYSVSFFESGVISRVALNEQTAIATPIGSIPAELIIFYESGSLKRVFPLNGQISGYWEETDEYSLAEELSIPLAGQSIKAKIISIGFYENGEISDLTFWPGQRITLKTPAGEQFIKTGITFYPGGAISSFEPAVPVLLETPIGFLTAYDTTASGISGNKNSLIFCKAGTIKSIITSREKVTVSSASGYHKVYVPLTGFNFFKPLKISFENGKVSFNNEITYDIDEYDFSIDEFARSGHRDCADCSNCNQCCD</sequence>
<proteinExistence type="predicted"/>
<dbReference type="EMBL" id="MZGX01000018">
    <property type="protein sequence ID" value="OPX43400.1"/>
    <property type="molecule type" value="Genomic_DNA"/>
</dbReference>
<evidence type="ECO:0000313" key="1">
    <source>
        <dbReference type="EMBL" id="OPX43400.1"/>
    </source>
</evidence>
<reference evidence="1 2" key="1">
    <citation type="submission" date="2017-03" db="EMBL/GenBank/DDBJ databases">
        <title>Genome sequence of Clostridium hungatei DSM 14427.</title>
        <authorList>
            <person name="Poehlein A."/>
            <person name="Daniel R."/>
        </authorList>
    </citation>
    <scope>NUCLEOTIDE SEQUENCE [LARGE SCALE GENOMIC DNA]</scope>
    <source>
        <strain evidence="1 2">DSM 14427</strain>
    </source>
</reference>
<dbReference type="RefSeq" id="WP_080065201.1">
    <property type="nucleotide sequence ID" value="NZ_MZGX01000018.1"/>
</dbReference>
<evidence type="ECO:0000313" key="2">
    <source>
        <dbReference type="Proteomes" id="UP000191554"/>
    </source>
</evidence>
<organism evidence="1 2">
    <name type="scientific">Ruminiclostridium hungatei</name>
    <name type="common">Clostridium hungatei</name>
    <dbReference type="NCBI Taxonomy" id="48256"/>
    <lineage>
        <taxon>Bacteria</taxon>
        <taxon>Bacillati</taxon>
        <taxon>Bacillota</taxon>
        <taxon>Clostridia</taxon>
        <taxon>Eubacteriales</taxon>
        <taxon>Oscillospiraceae</taxon>
        <taxon>Ruminiclostridium</taxon>
    </lineage>
</organism>
<evidence type="ECO:0008006" key="3">
    <source>
        <dbReference type="Google" id="ProtNLM"/>
    </source>
</evidence>
<accession>A0A1V4SHP7</accession>
<protein>
    <recommendedName>
        <fullName evidence="3">MORN repeat variant</fullName>
    </recommendedName>
</protein>
<dbReference type="Proteomes" id="UP000191554">
    <property type="component" value="Unassembled WGS sequence"/>
</dbReference>
<comment type="caution">
    <text evidence="1">The sequence shown here is derived from an EMBL/GenBank/DDBJ whole genome shotgun (WGS) entry which is preliminary data.</text>
</comment>
<dbReference type="AlphaFoldDB" id="A0A1V4SHP7"/>
<keyword evidence="2" id="KW-1185">Reference proteome</keyword>
<gene>
    <name evidence="1" type="ORF">CLHUN_27450</name>
</gene>
<dbReference type="OrthoDB" id="594021at2"/>
<name>A0A1V4SHP7_RUMHU</name>
<dbReference type="STRING" id="48256.CLHUN_27450"/>